<dbReference type="GO" id="GO:0009297">
    <property type="term" value="P:pilus assembly"/>
    <property type="evidence" value="ECO:0007669"/>
    <property type="project" value="InterPro"/>
</dbReference>
<dbReference type="InterPro" id="IPR025885">
    <property type="entry name" value="PapC_N"/>
</dbReference>
<dbReference type="PROSITE" id="PS01151">
    <property type="entry name" value="FIMBRIAL_USHER"/>
    <property type="match status" value="1"/>
</dbReference>
<evidence type="ECO:0000256" key="2">
    <source>
        <dbReference type="ARBA" id="ARBA00008064"/>
    </source>
</evidence>
<evidence type="ECO:0000256" key="1">
    <source>
        <dbReference type="ARBA" id="ARBA00004571"/>
    </source>
</evidence>
<accession>A0A261WFC7</accession>
<dbReference type="AlphaFoldDB" id="A0A261WFC7"/>
<keyword evidence="9" id="KW-1029">Fimbrium biogenesis</keyword>
<dbReference type="EMBL" id="NKQU01000591">
    <property type="protein sequence ID" value="OZI84690.1"/>
    <property type="molecule type" value="Genomic_DNA"/>
</dbReference>
<dbReference type="Gene3D" id="2.60.40.2070">
    <property type="match status" value="1"/>
</dbReference>
<protein>
    <submittedName>
        <fullName evidence="13">Fimbrial biogenesis outer membrane usher protein</fullName>
    </submittedName>
</protein>
<dbReference type="InterPro" id="IPR043142">
    <property type="entry name" value="PapC-like_C_sf"/>
</dbReference>
<dbReference type="GO" id="GO:0009279">
    <property type="term" value="C:cell outer membrane"/>
    <property type="evidence" value="ECO:0007669"/>
    <property type="project" value="UniProtKB-SubCell"/>
</dbReference>
<organism evidence="13 14">
    <name type="scientific">Pseudomonas avellanae</name>
    <dbReference type="NCBI Taxonomy" id="46257"/>
    <lineage>
        <taxon>Bacteria</taxon>
        <taxon>Pseudomonadati</taxon>
        <taxon>Pseudomonadota</taxon>
        <taxon>Gammaproteobacteria</taxon>
        <taxon>Pseudomonadales</taxon>
        <taxon>Pseudomonadaceae</taxon>
        <taxon>Pseudomonas</taxon>
    </lineage>
</organism>
<dbReference type="InterPro" id="IPR000015">
    <property type="entry name" value="Fimb_usher"/>
</dbReference>
<dbReference type="Pfam" id="PF13954">
    <property type="entry name" value="PapC_N"/>
    <property type="match status" value="1"/>
</dbReference>
<evidence type="ECO:0000313" key="13">
    <source>
        <dbReference type="EMBL" id="OZI84690.1"/>
    </source>
</evidence>
<dbReference type="InterPro" id="IPR025949">
    <property type="entry name" value="PapC-like_C"/>
</dbReference>
<dbReference type="Gene3D" id="2.60.40.2610">
    <property type="entry name" value="Outer membrane usher protein FimD, plug domain"/>
    <property type="match status" value="1"/>
</dbReference>
<evidence type="ECO:0000256" key="9">
    <source>
        <dbReference type="RuleBase" id="RU003884"/>
    </source>
</evidence>
<dbReference type="InterPro" id="IPR042186">
    <property type="entry name" value="FimD_plug_dom"/>
</dbReference>
<evidence type="ECO:0000259" key="11">
    <source>
        <dbReference type="Pfam" id="PF13953"/>
    </source>
</evidence>
<comment type="similarity">
    <text evidence="2 9">Belongs to the fimbrial export usher family.</text>
</comment>
<evidence type="ECO:0000256" key="3">
    <source>
        <dbReference type="ARBA" id="ARBA00022448"/>
    </source>
</evidence>
<evidence type="ECO:0000256" key="7">
    <source>
        <dbReference type="ARBA" id="ARBA00023136"/>
    </source>
</evidence>
<keyword evidence="6" id="KW-0732">Signal</keyword>
<dbReference type="FunFam" id="2.60.40.3110:FF:000001">
    <property type="entry name" value="Putative fimbrial outer membrane usher"/>
    <property type="match status" value="1"/>
</dbReference>
<evidence type="ECO:0000256" key="10">
    <source>
        <dbReference type="SAM" id="MobiDB-lite"/>
    </source>
</evidence>
<keyword evidence="3 9" id="KW-0813">Transport</keyword>
<dbReference type="InterPro" id="IPR037224">
    <property type="entry name" value="PapC_N_sf"/>
</dbReference>
<dbReference type="PANTHER" id="PTHR30451">
    <property type="entry name" value="OUTER MEMBRANE USHER PROTEIN"/>
    <property type="match status" value="1"/>
</dbReference>
<dbReference type="Pfam" id="PF13953">
    <property type="entry name" value="PapC_C"/>
    <property type="match status" value="1"/>
</dbReference>
<reference evidence="14" key="1">
    <citation type="journal article" date="2016" name="Sci. Rep.">
        <title>Genome analysis of the kiwifruit canker pathogen Pseudomonas syringae pv. actinidiae biovar 5.</title>
        <authorList>
            <person name="Fujikawa T."/>
            <person name="Sawada H."/>
        </authorList>
    </citation>
    <scope>NUCLEOTIDE SEQUENCE [LARGE SCALE GENOMIC DNA]</scope>
    <source>
        <strain evidence="14">MAFF 212061</strain>
    </source>
</reference>
<dbReference type="Gene3D" id="3.10.20.410">
    <property type="match status" value="1"/>
</dbReference>
<dbReference type="FunFam" id="2.60.40.2610:FF:000001">
    <property type="entry name" value="Outer membrane fimbrial usher protein"/>
    <property type="match status" value="1"/>
</dbReference>
<comment type="subcellular location">
    <subcellularLocation>
        <location evidence="1 9">Cell outer membrane</location>
        <topology evidence="1 9">Multi-pass membrane protein</topology>
    </subcellularLocation>
</comment>
<dbReference type="SUPFAM" id="SSF141729">
    <property type="entry name" value="FimD N-terminal domain-like"/>
    <property type="match status" value="1"/>
</dbReference>
<feature type="domain" description="PapC-like C-terminal" evidence="11">
    <location>
        <begin position="789"/>
        <end position="853"/>
    </location>
</feature>
<dbReference type="PANTHER" id="PTHR30451:SF20">
    <property type="entry name" value="FIMBRIAE USHER"/>
    <property type="match status" value="1"/>
</dbReference>
<evidence type="ECO:0000313" key="14">
    <source>
        <dbReference type="Proteomes" id="UP000217163"/>
    </source>
</evidence>
<proteinExistence type="inferred from homology"/>
<dbReference type="InterPro" id="IPR018030">
    <property type="entry name" value="Fimbrial_membr_usher_CS"/>
</dbReference>
<evidence type="ECO:0000259" key="12">
    <source>
        <dbReference type="Pfam" id="PF13954"/>
    </source>
</evidence>
<keyword evidence="8 9" id="KW-0998">Cell outer membrane</keyword>
<dbReference type="GO" id="GO:0015473">
    <property type="term" value="F:fimbrial usher porin activity"/>
    <property type="evidence" value="ECO:0007669"/>
    <property type="project" value="InterPro"/>
</dbReference>
<comment type="caution">
    <text evidence="13">The sequence shown here is derived from an EMBL/GenBank/DDBJ whole genome shotgun (WGS) entry which is preliminary data.</text>
</comment>
<feature type="domain" description="PapC N-terminal" evidence="12">
    <location>
        <begin position="48"/>
        <end position="187"/>
    </location>
</feature>
<gene>
    <name evidence="13" type="ORF">CFN58_22990</name>
</gene>
<keyword evidence="5 9" id="KW-0812">Transmembrane</keyword>
<evidence type="ECO:0000256" key="4">
    <source>
        <dbReference type="ARBA" id="ARBA00022452"/>
    </source>
</evidence>
<sequence>MDSDGPFAVFACFRLAGARIWLLLGLCAGMHSIESYAAESATTDDYRFDDSLLPGGIPGMGSLSRFNRVDAIDPGQYQVELFMNQRFVDRLAIDFISQPDGGVKACLPKALLTRLEVLDSAIRMPASTACDTLENAVEGASSTFDPAKLRLDLSVPQTLTRQRPRGFVATESLDPGTAIGFVNYSASQYHASYTGAYANHTDSTYVALNGGINLGLWRLRQQSQVRYDSLQGGRWDITRTYLQRALPGLDSELSAGQGFTAGRLFSSMNYLGVEVASDPRMRPDSLRSYAPIVRGIAKTHAKVVIRQNDSELYQTTVAPGPFEISDLTTSGYSGDLQVTVNEADGSVSRFSVPYSALPESLRTNDSRYSVALGKTRDSNAPFSEMTYQRGLSNSITANSGLRVAQGYQALALGGVYANWMGAFGMDSTFSNAQLPGEDTQQGWMLRLSYSRTFEQTRTSFAVSGYRYSTQGYRDLNDVLGLRVAAEQGQTWRSSSYLQRSRMEVSINQSLGSWGNLFVSGSTQDYRAERERDTQLQMGYSKSFSSGLSLSLSVGRQRVGSSRQERQDAYADPAGRLSQANNTTLNIGGTTQTFSQLSVSFPLGSSAKTSTPFLSTSISHSPQATLSQASLSGAVGDDRPLSYSVDTSLDSETRTTTLGTSVQQQTAYASIGGSASRGEGYWQMSANARGAAALHSGGLTLGPYLGDSFALVEAKGASGARLMNAQGAAIDGNGYALLPSLLPYRYNNIALSADGMNDKAELEDGQRRIAPYAGATVKVTFKTRHGDALLIRAHVPNGEQVPLGADVLDAQDKVIGMVGQGGQAYVRSESRAGRLTLRWGDGLNERCTLDYAVDPQAASQPLIQLESECRLPVKQ</sequence>
<name>A0A261WFC7_9PSED</name>
<keyword evidence="7 9" id="KW-0472">Membrane</keyword>
<dbReference type="Pfam" id="PF00577">
    <property type="entry name" value="Usher"/>
    <property type="match status" value="2"/>
</dbReference>
<evidence type="ECO:0000256" key="6">
    <source>
        <dbReference type="ARBA" id="ARBA00022729"/>
    </source>
</evidence>
<dbReference type="Gene3D" id="2.60.40.3110">
    <property type="match status" value="1"/>
</dbReference>
<feature type="region of interest" description="Disordered" evidence="10">
    <location>
        <begin position="554"/>
        <end position="581"/>
    </location>
</feature>
<evidence type="ECO:0000256" key="5">
    <source>
        <dbReference type="ARBA" id="ARBA00022692"/>
    </source>
</evidence>
<evidence type="ECO:0000256" key="8">
    <source>
        <dbReference type="ARBA" id="ARBA00023237"/>
    </source>
</evidence>
<dbReference type="Proteomes" id="UP000217163">
    <property type="component" value="Unassembled WGS sequence"/>
</dbReference>
<keyword evidence="4" id="KW-1134">Transmembrane beta strand</keyword>